<evidence type="ECO:0000313" key="6">
    <source>
        <dbReference type="Proteomes" id="UP001225378"/>
    </source>
</evidence>
<dbReference type="PANTHER" id="PTHR45228">
    <property type="entry name" value="CYCLIC DI-GMP PHOSPHODIESTERASE TM_0186-RELATED"/>
    <property type="match status" value="1"/>
</dbReference>
<dbReference type="CDD" id="cd00077">
    <property type="entry name" value="HDc"/>
    <property type="match status" value="1"/>
</dbReference>
<gene>
    <name evidence="5" type="ORF">Q9L42_018900</name>
</gene>
<dbReference type="InterPro" id="IPR011006">
    <property type="entry name" value="CheY-like_superfamily"/>
</dbReference>
<sequence length="446" mass="50863">MSEVMLQHKPFKLLFVDDEANVLKALRRLFRDGEYHIQMAGSGVEALEVLEREEIDLIISDMRMPQMDGAEFLSRAAERWPEVVRILLTGFADLESTIIAVNRGKIYSYCHKPWDDAELKDLVKRALEQKRLSEERGQLFEIIDEQNRQLKGLNAQLEEKVEQRAAQLKASFKQLDKAHQTLKKQYTDTIKTFARIIEMRPGIKSGHAKYIAEVAHKVAGKLALPDEDKKTILYAGLLFQIGKIGLDDRLLSQPFYTMTRDIRERYLSHAPEGEALLKSMAPLRDAAVLIRHQFEHFDGSGYPEGLAGEQIPLGARILAVVRDYLSFLEGAMTGQTMTVADVLSRLRSKKASFYDPQVVDAFVEVLTQMEVETVRPLVDISWTQLEPGMEIDEIRYNGRLFLKNCVLDKAKIYEIVALRERVGDKLEIKARLGDASNKKSLEQDQD</sequence>
<dbReference type="InterPro" id="IPR052020">
    <property type="entry name" value="Cyclic_di-GMP/3'3'-cGAMP_PDE"/>
</dbReference>
<accession>A0AAU7NTS0</accession>
<dbReference type="PROSITE" id="PS51832">
    <property type="entry name" value="HD_GYP"/>
    <property type="match status" value="1"/>
</dbReference>
<dbReference type="AlphaFoldDB" id="A0AAU7NTS0"/>
<dbReference type="InterPro" id="IPR003607">
    <property type="entry name" value="HD/PDEase_dom"/>
</dbReference>
<dbReference type="SUPFAM" id="SSF52172">
    <property type="entry name" value="CheY-like"/>
    <property type="match status" value="1"/>
</dbReference>
<evidence type="ECO:0000256" key="2">
    <source>
        <dbReference type="SAM" id="Coils"/>
    </source>
</evidence>
<dbReference type="InterPro" id="IPR001789">
    <property type="entry name" value="Sig_transdc_resp-reg_receiver"/>
</dbReference>
<feature type="coiled-coil region" evidence="2">
    <location>
        <begin position="140"/>
        <end position="185"/>
    </location>
</feature>
<keyword evidence="2" id="KW-0175">Coiled coil</keyword>
<evidence type="ECO:0000256" key="1">
    <source>
        <dbReference type="PROSITE-ProRule" id="PRU00169"/>
    </source>
</evidence>
<protein>
    <submittedName>
        <fullName evidence="5">HD domain-containing phosphohydrolase</fullName>
    </submittedName>
</protein>
<dbReference type="InterPro" id="IPR037522">
    <property type="entry name" value="HD_GYP_dom"/>
</dbReference>
<organism evidence="5 6">
    <name type="scientific">Methylomarinum roseum</name>
    <dbReference type="NCBI Taxonomy" id="3067653"/>
    <lineage>
        <taxon>Bacteria</taxon>
        <taxon>Pseudomonadati</taxon>
        <taxon>Pseudomonadota</taxon>
        <taxon>Gammaproteobacteria</taxon>
        <taxon>Methylococcales</taxon>
        <taxon>Methylococcaceae</taxon>
        <taxon>Methylomarinum</taxon>
    </lineage>
</organism>
<dbReference type="PROSITE" id="PS50110">
    <property type="entry name" value="RESPONSE_REGULATORY"/>
    <property type="match status" value="1"/>
</dbReference>
<evidence type="ECO:0000259" key="4">
    <source>
        <dbReference type="PROSITE" id="PS51832"/>
    </source>
</evidence>
<dbReference type="GO" id="GO:0008081">
    <property type="term" value="F:phosphoric diester hydrolase activity"/>
    <property type="evidence" value="ECO:0007669"/>
    <property type="project" value="UniProtKB-ARBA"/>
</dbReference>
<feature type="domain" description="HD-GYP" evidence="4">
    <location>
        <begin position="182"/>
        <end position="378"/>
    </location>
</feature>
<dbReference type="CDD" id="cd17569">
    <property type="entry name" value="REC_HupR-like"/>
    <property type="match status" value="1"/>
</dbReference>
<dbReference type="RefSeq" id="WP_305906836.1">
    <property type="nucleotide sequence ID" value="NZ_CP157743.1"/>
</dbReference>
<dbReference type="Gene3D" id="3.40.50.2300">
    <property type="match status" value="1"/>
</dbReference>
<dbReference type="Pfam" id="PF13487">
    <property type="entry name" value="HD_5"/>
    <property type="match status" value="1"/>
</dbReference>
<feature type="domain" description="Response regulatory" evidence="3">
    <location>
        <begin position="12"/>
        <end position="127"/>
    </location>
</feature>
<feature type="modified residue" description="4-aspartylphosphate" evidence="1">
    <location>
        <position position="61"/>
    </location>
</feature>
<dbReference type="Gene3D" id="1.10.3210.10">
    <property type="entry name" value="Hypothetical protein af1432"/>
    <property type="match status" value="1"/>
</dbReference>
<dbReference type="Pfam" id="PF00072">
    <property type="entry name" value="Response_reg"/>
    <property type="match status" value="1"/>
</dbReference>
<reference evidence="5 6" key="1">
    <citation type="journal article" date="2024" name="Microbiology">
        <title>Methylomarinum rosea sp. nov., a novel halophilic methanotrophic bacterium from the hypersaline Lake Elton.</title>
        <authorList>
            <person name="Suleimanov R.Z."/>
            <person name="Oshkin I.Y."/>
            <person name="Danilova O.V."/>
            <person name="Suzina N.E."/>
            <person name="Dedysh S.N."/>
        </authorList>
    </citation>
    <scope>NUCLEOTIDE SEQUENCE [LARGE SCALE GENOMIC DNA]</scope>
    <source>
        <strain evidence="5 6">Ch1-1</strain>
    </source>
</reference>
<dbReference type="PANTHER" id="PTHR45228:SF8">
    <property type="entry name" value="TWO-COMPONENT RESPONSE REGULATOR-RELATED"/>
    <property type="match status" value="1"/>
</dbReference>
<dbReference type="EMBL" id="CP157743">
    <property type="protein sequence ID" value="XBS20392.1"/>
    <property type="molecule type" value="Genomic_DNA"/>
</dbReference>
<dbReference type="Proteomes" id="UP001225378">
    <property type="component" value="Chromosome"/>
</dbReference>
<dbReference type="KEGG" id="mech:Q9L42_018900"/>
<evidence type="ECO:0000313" key="5">
    <source>
        <dbReference type="EMBL" id="XBS20392.1"/>
    </source>
</evidence>
<proteinExistence type="predicted"/>
<keyword evidence="1" id="KW-0597">Phosphoprotein</keyword>
<evidence type="ECO:0000259" key="3">
    <source>
        <dbReference type="PROSITE" id="PS50110"/>
    </source>
</evidence>
<dbReference type="SMART" id="SM00448">
    <property type="entry name" value="REC"/>
    <property type="match status" value="1"/>
</dbReference>
<dbReference type="SUPFAM" id="SSF109604">
    <property type="entry name" value="HD-domain/PDEase-like"/>
    <property type="match status" value="1"/>
</dbReference>
<keyword evidence="6" id="KW-1185">Reference proteome</keyword>
<name>A0AAU7NTS0_9GAMM</name>
<dbReference type="GO" id="GO:0000160">
    <property type="term" value="P:phosphorelay signal transduction system"/>
    <property type="evidence" value="ECO:0007669"/>
    <property type="project" value="InterPro"/>
</dbReference>